<sequence>MQLSKRHFLLAAGALVGTAVLLNVASAPADEARPYLVLDAPTPPPGPVEVIEFFWYSCPHCYHFEPALRDWVVRQGDGIVFRRVPVGMRVQQLPQQRMYYVMQALEMGEPASAALFRQIHEGQQHLDTEAALAGFAAKAGIAPQRFQAAWRSAAVQRQVDAATRLHTSMQVASVPAVVIGGRYLTSPAMLSATMPMWNQTAAMGHAATLRTMDTLLARARQDRVAQ</sequence>
<comment type="similarity">
    <text evidence="1">Belongs to the thioredoxin family. DsbA subfamily.</text>
</comment>
<dbReference type="CDD" id="cd03019">
    <property type="entry name" value="DsbA_DsbA"/>
    <property type="match status" value="1"/>
</dbReference>
<dbReference type="PANTHER" id="PTHR35891">
    <property type="entry name" value="THIOL:DISULFIDE INTERCHANGE PROTEIN DSBA"/>
    <property type="match status" value="1"/>
</dbReference>
<dbReference type="Proteomes" id="UP001216510">
    <property type="component" value="Chromosome"/>
</dbReference>
<evidence type="ECO:0000256" key="1">
    <source>
        <dbReference type="ARBA" id="ARBA00005791"/>
    </source>
</evidence>
<reference evidence="8 9" key="1">
    <citation type="submission" date="2023-02" db="EMBL/GenBank/DDBJ databases">
        <title>Gemone sequence of Telluria chitinolytica ACM 3522T.</title>
        <authorList>
            <person name="Frediansyah A."/>
            <person name="Miess H."/>
            <person name="Gross H."/>
        </authorList>
    </citation>
    <scope>NUCLEOTIDE SEQUENCE [LARGE SCALE GENOMIC DNA]</scope>
    <source>
        <strain evidence="8 9">ACM 3522</strain>
    </source>
</reference>
<evidence type="ECO:0000313" key="8">
    <source>
        <dbReference type="EMBL" id="WEF31607.1"/>
    </source>
</evidence>
<dbReference type="PANTHER" id="PTHR35891:SF3">
    <property type="entry name" value="THIOL:DISULFIDE INTERCHANGE PROTEIN DSBL"/>
    <property type="match status" value="1"/>
</dbReference>
<feature type="chain" id="PRO_5045858883" description="Thiol:disulfide interchange protein DsbA" evidence="6">
    <location>
        <begin position="30"/>
        <end position="226"/>
    </location>
</feature>
<dbReference type="Pfam" id="PF01323">
    <property type="entry name" value="DSBA"/>
    <property type="match status" value="1"/>
</dbReference>
<evidence type="ECO:0000256" key="2">
    <source>
        <dbReference type="ARBA" id="ARBA00013831"/>
    </source>
</evidence>
<evidence type="ECO:0000256" key="5">
    <source>
        <dbReference type="ARBA" id="ARBA00023284"/>
    </source>
</evidence>
<dbReference type="InterPro" id="IPR006311">
    <property type="entry name" value="TAT_signal"/>
</dbReference>
<dbReference type="PROSITE" id="PS51318">
    <property type="entry name" value="TAT"/>
    <property type="match status" value="1"/>
</dbReference>
<keyword evidence="3 6" id="KW-0732">Signal</keyword>
<dbReference type="SUPFAM" id="SSF52833">
    <property type="entry name" value="Thioredoxin-like"/>
    <property type="match status" value="1"/>
</dbReference>
<evidence type="ECO:0000256" key="3">
    <source>
        <dbReference type="ARBA" id="ARBA00022729"/>
    </source>
</evidence>
<feature type="domain" description="DSBA-like thioredoxin" evidence="7">
    <location>
        <begin position="77"/>
        <end position="183"/>
    </location>
</feature>
<proteinExistence type="inferred from homology"/>
<organism evidence="8 9">
    <name type="scientific">Pseudoduganella chitinolytica</name>
    <dbReference type="NCBI Taxonomy" id="34070"/>
    <lineage>
        <taxon>Bacteria</taxon>
        <taxon>Pseudomonadati</taxon>
        <taxon>Pseudomonadota</taxon>
        <taxon>Betaproteobacteria</taxon>
        <taxon>Burkholderiales</taxon>
        <taxon>Oxalobacteraceae</taxon>
        <taxon>Telluria group</taxon>
        <taxon>Pseudoduganella</taxon>
    </lineage>
</organism>
<evidence type="ECO:0000256" key="4">
    <source>
        <dbReference type="ARBA" id="ARBA00023157"/>
    </source>
</evidence>
<evidence type="ECO:0000256" key="6">
    <source>
        <dbReference type="SAM" id="SignalP"/>
    </source>
</evidence>
<keyword evidence="5" id="KW-0676">Redox-active center</keyword>
<evidence type="ECO:0000313" key="9">
    <source>
        <dbReference type="Proteomes" id="UP001216510"/>
    </source>
</evidence>
<gene>
    <name evidence="8" type="ORF">PX653_19390</name>
</gene>
<dbReference type="EMBL" id="CP119083">
    <property type="protein sequence ID" value="WEF31607.1"/>
    <property type="molecule type" value="Genomic_DNA"/>
</dbReference>
<accession>A0ABY8B6P3</accession>
<dbReference type="InterPro" id="IPR001853">
    <property type="entry name" value="DSBA-like_thioredoxin_dom"/>
</dbReference>
<evidence type="ECO:0000259" key="7">
    <source>
        <dbReference type="Pfam" id="PF01323"/>
    </source>
</evidence>
<name>A0ABY8B6P3_9BURK</name>
<keyword evidence="4" id="KW-1015">Disulfide bond</keyword>
<feature type="signal peptide" evidence="6">
    <location>
        <begin position="1"/>
        <end position="29"/>
    </location>
</feature>
<protein>
    <recommendedName>
        <fullName evidence="2">Thiol:disulfide interchange protein DsbA</fullName>
    </recommendedName>
</protein>
<dbReference type="InterPro" id="IPR036249">
    <property type="entry name" value="Thioredoxin-like_sf"/>
</dbReference>
<dbReference type="Gene3D" id="3.40.30.10">
    <property type="entry name" value="Glutaredoxin"/>
    <property type="match status" value="1"/>
</dbReference>
<dbReference type="InterPro" id="IPR050824">
    <property type="entry name" value="Thiol_disulfide_DsbA"/>
</dbReference>
<keyword evidence="9" id="KW-1185">Reference proteome</keyword>
<dbReference type="RefSeq" id="WP_277414377.1">
    <property type="nucleotide sequence ID" value="NZ_CP119083.1"/>
</dbReference>
<dbReference type="InterPro" id="IPR023205">
    <property type="entry name" value="DsbA/DsbL"/>
</dbReference>